<keyword evidence="7" id="KW-1185">Reference proteome</keyword>
<comment type="function">
    <text evidence="2">May play the central regulatory role in sporulation. It may be an element of the effector pathway responsible for the activation of sporulation genes in response to nutritional stress. Spo0A may act in concert with spo0H (a sigma factor) to control the expression of some genes that are critical to the sporulation process.</text>
</comment>
<dbReference type="AlphaFoldDB" id="A0A8J6IZL7"/>
<dbReference type="Pfam" id="PF00072">
    <property type="entry name" value="Response_reg"/>
    <property type="match status" value="1"/>
</dbReference>
<dbReference type="InterPro" id="IPR001789">
    <property type="entry name" value="Sig_transdc_resp-reg_receiver"/>
</dbReference>
<dbReference type="Gene3D" id="3.40.50.2300">
    <property type="match status" value="1"/>
</dbReference>
<evidence type="ECO:0000313" key="6">
    <source>
        <dbReference type="EMBL" id="MBC5721786.1"/>
    </source>
</evidence>
<evidence type="ECO:0000256" key="2">
    <source>
        <dbReference type="ARBA" id="ARBA00024867"/>
    </source>
</evidence>
<sequence>MRIAVIDDEKYSRLELIHQIRQHLPQAEIFEASSGAQGIQLLEKDTFDILFIDIHLGDLEGTTVASLARRLMPLAKIIFATAYSEYAVTAFELRVDDYILKPFDPQRIRQALDQCVAELQSSPHKTPGPLRLAVSCNRHTILLDVNDVTYIETDGAGRGCVLHTLSGESYSDNSPMSEYESRLDGQGFYRIHKTCLVHLKYIQDIFPWNNSSFALRVRGSSDSLPIGRDRVKELRRRLHI</sequence>
<reference evidence="6" key="1">
    <citation type="submission" date="2020-08" db="EMBL/GenBank/DDBJ databases">
        <title>Genome public.</title>
        <authorList>
            <person name="Liu C."/>
            <person name="Sun Q."/>
        </authorList>
    </citation>
    <scope>NUCLEOTIDE SEQUENCE</scope>
    <source>
        <strain evidence="6">NSJ-23</strain>
    </source>
</reference>
<dbReference type="PROSITE" id="PS50930">
    <property type="entry name" value="HTH_LYTTR"/>
    <property type="match status" value="1"/>
</dbReference>
<name>A0A8J6IZL7_9FIRM</name>
<gene>
    <name evidence="6" type="ORF">H8S11_02995</name>
</gene>
<dbReference type="SUPFAM" id="SSF52172">
    <property type="entry name" value="CheY-like"/>
    <property type="match status" value="1"/>
</dbReference>
<evidence type="ECO:0000256" key="3">
    <source>
        <dbReference type="PROSITE-ProRule" id="PRU00169"/>
    </source>
</evidence>
<dbReference type="Gene3D" id="2.40.50.1020">
    <property type="entry name" value="LytTr DNA-binding domain"/>
    <property type="match status" value="1"/>
</dbReference>
<feature type="domain" description="HTH LytTR-type" evidence="5">
    <location>
        <begin position="132"/>
        <end position="240"/>
    </location>
</feature>
<evidence type="ECO:0000256" key="1">
    <source>
        <dbReference type="ARBA" id="ARBA00018672"/>
    </source>
</evidence>
<dbReference type="PANTHER" id="PTHR37299:SF1">
    <property type="entry name" value="STAGE 0 SPORULATION PROTEIN A HOMOLOG"/>
    <property type="match status" value="1"/>
</dbReference>
<dbReference type="InterPro" id="IPR011006">
    <property type="entry name" value="CheY-like_superfamily"/>
</dbReference>
<feature type="modified residue" description="4-aspartylphosphate" evidence="3">
    <location>
        <position position="53"/>
    </location>
</feature>
<proteinExistence type="predicted"/>
<dbReference type="SMART" id="SM00850">
    <property type="entry name" value="LytTR"/>
    <property type="match status" value="1"/>
</dbReference>
<comment type="caution">
    <text evidence="6">The sequence shown here is derived from an EMBL/GenBank/DDBJ whole genome shotgun (WGS) entry which is preliminary data.</text>
</comment>
<protein>
    <recommendedName>
        <fullName evidence="1">Stage 0 sporulation protein A homolog</fullName>
    </recommendedName>
</protein>
<dbReference type="PANTHER" id="PTHR37299">
    <property type="entry name" value="TRANSCRIPTIONAL REGULATOR-RELATED"/>
    <property type="match status" value="1"/>
</dbReference>
<dbReference type="PROSITE" id="PS50110">
    <property type="entry name" value="RESPONSE_REGULATORY"/>
    <property type="match status" value="1"/>
</dbReference>
<dbReference type="InterPro" id="IPR046947">
    <property type="entry name" value="LytR-like"/>
</dbReference>
<dbReference type="RefSeq" id="WP_186852119.1">
    <property type="nucleotide sequence ID" value="NZ_JACOPO010000001.1"/>
</dbReference>
<dbReference type="Pfam" id="PF04397">
    <property type="entry name" value="LytTR"/>
    <property type="match status" value="1"/>
</dbReference>
<dbReference type="SMART" id="SM00448">
    <property type="entry name" value="REC"/>
    <property type="match status" value="1"/>
</dbReference>
<dbReference type="InterPro" id="IPR007492">
    <property type="entry name" value="LytTR_DNA-bd_dom"/>
</dbReference>
<dbReference type="GO" id="GO:0000156">
    <property type="term" value="F:phosphorelay response regulator activity"/>
    <property type="evidence" value="ECO:0007669"/>
    <property type="project" value="InterPro"/>
</dbReference>
<dbReference type="EMBL" id="JACOPO010000001">
    <property type="protein sequence ID" value="MBC5721786.1"/>
    <property type="molecule type" value="Genomic_DNA"/>
</dbReference>
<dbReference type="Proteomes" id="UP000628736">
    <property type="component" value="Unassembled WGS sequence"/>
</dbReference>
<evidence type="ECO:0000313" key="7">
    <source>
        <dbReference type="Proteomes" id="UP000628736"/>
    </source>
</evidence>
<feature type="domain" description="Response regulatory" evidence="4">
    <location>
        <begin position="2"/>
        <end position="116"/>
    </location>
</feature>
<organism evidence="6 7">
    <name type="scientific">Flintibacter hominis</name>
    <dbReference type="NCBI Taxonomy" id="2763048"/>
    <lineage>
        <taxon>Bacteria</taxon>
        <taxon>Bacillati</taxon>
        <taxon>Bacillota</taxon>
        <taxon>Clostridia</taxon>
        <taxon>Eubacteriales</taxon>
        <taxon>Flintibacter</taxon>
    </lineage>
</organism>
<keyword evidence="3" id="KW-0597">Phosphoprotein</keyword>
<dbReference type="GO" id="GO:0003677">
    <property type="term" value="F:DNA binding"/>
    <property type="evidence" value="ECO:0007669"/>
    <property type="project" value="InterPro"/>
</dbReference>
<evidence type="ECO:0000259" key="5">
    <source>
        <dbReference type="PROSITE" id="PS50930"/>
    </source>
</evidence>
<accession>A0A8J6IZL7</accession>
<evidence type="ECO:0000259" key="4">
    <source>
        <dbReference type="PROSITE" id="PS50110"/>
    </source>
</evidence>